<reference evidence="2 3" key="1">
    <citation type="journal article" date="2016" name="Nat. Commun.">
        <title>Extremotolerant tardigrade genome and improved radiotolerance of human cultured cells by tardigrade-unique protein.</title>
        <authorList>
            <person name="Hashimoto T."/>
            <person name="Horikawa D.D."/>
            <person name="Saito Y."/>
            <person name="Kuwahara H."/>
            <person name="Kozuka-Hata H."/>
            <person name="Shin-I T."/>
            <person name="Minakuchi Y."/>
            <person name="Ohishi K."/>
            <person name="Motoyama A."/>
            <person name="Aizu T."/>
            <person name="Enomoto A."/>
            <person name="Kondo K."/>
            <person name="Tanaka S."/>
            <person name="Hara Y."/>
            <person name="Koshikawa S."/>
            <person name="Sagara H."/>
            <person name="Miura T."/>
            <person name="Yokobori S."/>
            <person name="Miyagawa K."/>
            <person name="Suzuki Y."/>
            <person name="Kubo T."/>
            <person name="Oyama M."/>
            <person name="Kohara Y."/>
            <person name="Fujiyama A."/>
            <person name="Arakawa K."/>
            <person name="Katayama T."/>
            <person name="Toyoda A."/>
            <person name="Kunieda T."/>
        </authorList>
    </citation>
    <scope>NUCLEOTIDE SEQUENCE [LARGE SCALE GENOMIC DNA]</scope>
    <source>
        <strain evidence="2 3">YOKOZUNA-1</strain>
    </source>
</reference>
<evidence type="ECO:0000313" key="3">
    <source>
        <dbReference type="Proteomes" id="UP000186922"/>
    </source>
</evidence>
<keyword evidence="3" id="KW-1185">Reference proteome</keyword>
<accession>A0A1D1W838</accession>
<comment type="caution">
    <text evidence="2">The sequence shown here is derived from an EMBL/GenBank/DDBJ whole genome shotgun (WGS) entry which is preliminary data.</text>
</comment>
<evidence type="ECO:0000313" key="2">
    <source>
        <dbReference type="EMBL" id="GAV08428.1"/>
    </source>
</evidence>
<organism evidence="2 3">
    <name type="scientific">Ramazzottius varieornatus</name>
    <name type="common">Water bear</name>
    <name type="synonym">Tardigrade</name>
    <dbReference type="NCBI Taxonomy" id="947166"/>
    <lineage>
        <taxon>Eukaryota</taxon>
        <taxon>Metazoa</taxon>
        <taxon>Ecdysozoa</taxon>
        <taxon>Tardigrada</taxon>
        <taxon>Eutardigrada</taxon>
        <taxon>Parachela</taxon>
        <taxon>Hypsibioidea</taxon>
        <taxon>Ramazzottiidae</taxon>
        <taxon>Ramazzottius</taxon>
    </lineage>
</organism>
<dbReference type="AlphaFoldDB" id="A0A1D1W838"/>
<protein>
    <submittedName>
        <fullName evidence="2">Uncharacterized protein</fullName>
    </submittedName>
</protein>
<gene>
    <name evidence="2" type="primary">RvY_18118</name>
    <name evidence="2" type="synonym">RvY_18118.2</name>
    <name evidence="2" type="ORF">RvY_18118-2</name>
</gene>
<dbReference type="Proteomes" id="UP000186922">
    <property type="component" value="Unassembled WGS sequence"/>
</dbReference>
<sequence length="103" mass="11042">MPVRPLLLQGMSGGRLDGSSQDGVQNPGPKDHHFDVGELPTWIYLDLGRHCATCGGDESEQGVKSSLGLAVDREEAERGLALLGDVVSARKILHFHKRLVGSV</sequence>
<evidence type="ECO:0000256" key="1">
    <source>
        <dbReference type="SAM" id="MobiDB-lite"/>
    </source>
</evidence>
<dbReference type="EMBL" id="BDGG01000017">
    <property type="protein sequence ID" value="GAV08428.1"/>
    <property type="molecule type" value="Genomic_DNA"/>
</dbReference>
<feature type="region of interest" description="Disordered" evidence="1">
    <location>
        <begin position="1"/>
        <end position="32"/>
    </location>
</feature>
<name>A0A1D1W838_RAMVA</name>
<proteinExistence type="predicted"/>